<feature type="transmembrane region" description="Helical" evidence="1">
    <location>
        <begin position="20"/>
        <end position="40"/>
    </location>
</feature>
<reference evidence="2" key="2">
    <citation type="journal article" date="2021" name="Syst. Appl. Microbiol.">
        <title>Roseomonas hellenica sp. nov., isolated from roots of wild-growing Alkanna tinctoria.</title>
        <authorList>
            <person name="Rat A."/>
            <person name="Naranjo H.D."/>
            <person name="Lebbe L."/>
            <person name="Cnockaert M."/>
            <person name="Krigas N."/>
            <person name="Grigoriadou K."/>
            <person name="Maloupa E."/>
            <person name="Willems A."/>
        </authorList>
    </citation>
    <scope>NUCLEOTIDE SEQUENCE</scope>
    <source>
        <strain evidence="2">LMG 31231</strain>
    </source>
</reference>
<dbReference type="EMBL" id="JAAEDM010000113">
    <property type="protein sequence ID" value="MBR0674093.1"/>
    <property type="molecule type" value="Genomic_DNA"/>
</dbReference>
<organism evidence="2 3">
    <name type="scientific">Neoroseomonas soli</name>
    <dbReference type="NCBI Taxonomy" id="1081025"/>
    <lineage>
        <taxon>Bacteria</taxon>
        <taxon>Pseudomonadati</taxon>
        <taxon>Pseudomonadota</taxon>
        <taxon>Alphaproteobacteria</taxon>
        <taxon>Acetobacterales</taxon>
        <taxon>Acetobacteraceae</taxon>
        <taxon>Neoroseomonas</taxon>
    </lineage>
</organism>
<evidence type="ECO:0000256" key="1">
    <source>
        <dbReference type="SAM" id="Phobius"/>
    </source>
</evidence>
<feature type="transmembrane region" description="Helical" evidence="1">
    <location>
        <begin position="101"/>
        <end position="131"/>
    </location>
</feature>
<keyword evidence="1" id="KW-0472">Membrane</keyword>
<feature type="transmembrane region" description="Helical" evidence="1">
    <location>
        <begin position="354"/>
        <end position="375"/>
    </location>
</feature>
<accession>A0A9X9X3W4</accession>
<feature type="transmembrane region" description="Helical" evidence="1">
    <location>
        <begin position="52"/>
        <end position="71"/>
    </location>
</feature>
<proteinExistence type="predicted"/>
<feature type="transmembrane region" description="Helical" evidence="1">
    <location>
        <begin position="77"/>
        <end position="94"/>
    </location>
</feature>
<protein>
    <submittedName>
        <fullName evidence="2">Uncharacterized protein</fullName>
    </submittedName>
</protein>
<dbReference type="Proteomes" id="UP001138751">
    <property type="component" value="Unassembled WGS sequence"/>
</dbReference>
<feature type="transmembrane region" description="Helical" evidence="1">
    <location>
        <begin position="143"/>
        <end position="165"/>
    </location>
</feature>
<feature type="transmembrane region" description="Helical" evidence="1">
    <location>
        <begin position="325"/>
        <end position="348"/>
    </location>
</feature>
<sequence length="409" mass="42517">MLWDKPWIYGPLLHAFHWRVTLWGPLAAQALLVSHLLWLAQRALRGAATPGAHLLVCGTAAALTTAPFTVALLMPDVLAPVVVLALALLGLAPERLSRAEAIWLGVVATLAVASHLAHLPLALAMVALAVGGDLLRRGQGRPWGTSCAAAPLAAAVALLLATNWVGHGRASLSPHGATFMLARLQADGPATEVIRARCPAAGWYLCAFVDRLPMDANDFLWAPGSPVNRDAEGRPRFLGGALISAEAGEIVAATLRAHPLDVALAVLRNSARQAVTAGIGDTLGADHLAAALRPRIAEGFPARELAAYDAALQARGELRTAAMPFAIAHLPVLLLSLPVLALAGWRAARAGDGLRLGFLAALLAGALANAVATGGLSGVHARYQARIAWLLPVGALLLLLPAMPRRDTP</sequence>
<reference evidence="2" key="1">
    <citation type="submission" date="2020-01" db="EMBL/GenBank/DDBJ databases">
        <authorList>
            <person name="Rat A."/>
        </authorList>
    </citation>
    <scope>NUCLEOTIDE SEQUENCE</scope>
    <source>
        <strain evidence="2">LMG 31231</strain>
    </source>
</reference>
<evidence type="ECO:0000313" key="3">
    <source>
        <dbReference type="Proteomes" id="UP001138751"/>
    </source>
</evidence>
<comment type="caution">
    <text evidence="2">The sequence shown here is derived from an EMBL/GenBank/DDBJ whole genome shotgun (WGS) entry which is preliminary data.</text>
</comment>
<feature type="transmembrane region" description="Helical" evidence="1">
    <location>
        <begin position="387"/>
        <end position="404"/>
    </location>
</feature>
<gene>
    <name evidence="2" type="ORF">GXW76_23180</name>
</gene>
<keyword evidence="1" id="KW-0812">Transmembrane</keyword>
<name>A0A9X9X3W4_9PROT</name>
<keyword evidence="3" id="KW-1185">Reference proteome</keyword>
<dbReference type="AlphaFoldDB" id="A0A9X9X3W4"/>
<keyword evidence="1" id="KW-1133">Transmembrane helix</keyword>
<evidence type="ECO:0000313" key="2">
    <source>
        <dbReference type="EMBL" id="MBR0674093.1"/>
    </source>
</evidence>